<evidence type="ECO:0000313" key="2">
    <source>
        <dbReference type="EMBL" id="QSX37145.1"/>
    </source>
</evidence>
<dbReference type="EMBL" id="CP071502">
    <property type="protein sequence ID" value="QSX37145.1"/>
    <property type="molecule type" value="Genomic_DNA"/>
</dbReference>
<feature type="transmembrane region" description="Helical" evidence="1">
    <location>
        <begin position="210"/>
        <end position="232"/>
    </location>
</feature>
<dbReference type="Proteomes" id="UP000663207">
    <property type="component" value="Chromosome"/>
</dbReference>
<keyword evidence="1" id="KW-1133">Transmembrane helix</keyword>
<reference evidence="2 3" key="1">
    <citation type="submission" date="2021-03" db="EMBL/GenBank/DDBJ databases">
        <title>Novel species identification of genus Shewanella.</title>
        <authorList>
            <person name="Liu G."/>
            <person name="Zhang Q."/>
        </authorList>
    </citation>
    <scope>NUCLEOTIDE SEQUENCE [LARGE SCALE GENOMIC DNA]</scope>
    <source>
        <strain evidence="2 3">FJAT-52962</strain>
    </source>
</reference>
<dbReference type="PROSITE" id="PS50895">
    <property type="entry name" value="SURF1"/>
    <property type="match status" value="1"/>
</dbReference>
<dbReference type="CDD" id="cd06662">
    <property type="entry name" value="SURF1"/>
    <property type="match status" value="1"/>
</dbReference>
<protein>
    <recommendedName>
        <fullName evidence="1">SURF1-like protein</fullName>
    </recommendedName>
</protein>
<dbReference type="InterPro" id="IPR002994">
    <property type="entry name" value="Surf1/Shy1"/>
</dbReference>
<dbReference type="Pfam" id="PF02104">
    <property type="entry name" value="SURF1"/>
    <property type="match status" value="1"/>
</dbReference>
<gene>
    <name evidence="2" type="ORF">JYB85_18165</name>
</gene>
<keyword evidence="3" id="KW-1185">Reference proteome</keyword>
<keyword evidence="1" id="KW-0472">Membrane</keyword>
<comment type="subcellular location">
    <subcellularLocation>
        <location evidence="1">Cell membrane</location>
        <topology evidence="1">Multi-pass membrane protein</topology>
    </subcellularLocation>
</comment>
<keyword evidence="1" id="KW-0812">Transmembrane</keyword>
<proteinExistence type="inferred from homology"/>
<sequence>MKFPVTVSASRLGLVLFTLGLFVVLVKLGLWQLSRAEEKTLLTRQMEQRQDRELSLAELERMPESELTGYRLKVEGRFLSPVLLLDNQVYQGKVGYLVYRVLDSGAQKKLLVEQGFIAAPATRDLLPDVPVPPDPVVLSGRLYQRHSNPLSPGLGPEIGAVTRIQNLELAELERYLALPLQQAVLQPDKLPGAELPRQWLPMPMAASKHLGYAVQWFALASALLLLSLWAWWRSTKQDRPPQELTSTGEFPGQ</sequence>
<accession>A0ABX7R2T7</accession>
<evidence type="ECO:0000313" key="3">
    <source>
        <dbReference type="Proteomes" id="UP000663207"/>
    </source>
</evidence>
<dbReference type="RefSeq" id="WP_207380411.1">
    <property type="nucleotide sequence ID" value="NZ_CP071502.1"/>
</dbReference>
<name>A0ABX7R2T7_9GAMM</name>
<evidence type="ECO:0000256" key="1">
    <source>
        <dbReference type="RuleBase" id="RU363076"/>
    </source>
</evidence>
<organism evidence="2 3">
    <name type="scientific">Shewanella sedimentimangrovi</name>
    <dbReference type="NCBI Taxonomy" id="2814293"/>
    <lineage>
        <taxon>Bacteria</taxon>
        <taxon>Pseudomonadati</taxon>
        <taxon>Pseudomonadota</taxon>
        <taxon>Gammaproteobacteria</taxon>
        <taxon>Alteromonadales</taxon>
        <taxon>Shewanellaceae</taxon>
        <taxon>Shewanella</taxon>
    </lineage>
</organism>
<feature type="transmembrane region" description="Helical" evidence="1">
    <location>
        <begin position="12"/>
        <end position="30"/>
    </location>
</feature>
<comment type="similarity">
    <text evidence="1">Belongs to the SURF1 family.</text>
</comment>
<keyword evidence="1" id="KW-1003">Cell membrane</keyword>